<protein>
    <recommendedName>
        <fullName evidence="1">VWFA domain-containing protein</fullName>
    </recommendedName>
</protein>
<dbReference type="Proteomes" id="UP000185812">
    <property type="component" value="Unassembled WGS sequence"/>
</dbReference>
<dbReference type="InterPro" id="IPR036465">
    <property type="entry name" value="vWFA_dom_sf"/>
</dbReference>
<keyword evidence="3" id="KW-1185">Reference proteome</keyword>
<reference evidence="3" key="1">
    <citation type="submission" date="2016-11" db="EMBL/GenBank/DDBJ databases">
        <authorList>
            <person name="Varghese N."/>
            <person name="Submissions S."/>
        </authorList>
    </citation>
    <scope>NUCLEOTIDE SEQUENCE [LARGE SCALE GENOMIC DNA]</scope>
    <source>
        <strain evidence="3">DSM 22212</strain>
    </source>
</reference>
<dbReference type="SMART" id="SM00327">
    <property type="entry name" value="VWA"/>
    <property type="match status" value="1"/>
</dbReference>
<dbReference type="Pfam" id="PF05762">
    <property type="entry name" value="VWA_CoxE"/>
    <property type="match status" value="1"/>
</dbReference>
<dbReference type="RefSeq" id="WP_072714646.1">
    <property type="nucleotide sequence ID" value="NZ_FRAU01000002.1"/>
</dbReference>
<evidence type="ECO:0000259" key="1">
    <source>
        <dbReference type="SMART" id="SM00327"/>
    </source>
</evidence>
<accession>A0A1M6RAA2</accession>
<proteinExistence type="predicted"/>
<dbReference type="InterPro" id="IPR002035">
    <property type="entry name" value="VWF_A"/>
</dbReference>
<evidence type="ECO:0000313" key="2">
    <source>
        <dbReference type="EMBL" id="SHK29372.1"/>
    </source>
</evidence>
<sequence length="387" mass="43829">MAAPDATPPAPAASTDFTGAVRRFCALLRAHGFTVGVAETLDALRIARSELLHRPNRFRAALRALLCISPDEYQRFDALFDAYWLGRSPDGNAPPSPRPQRARPPATEQRTAPLLMTLQHATAPPEEEGNTTAGASTAHRLRQVDFARVPASDQEQLEALAAQLFRQLHVRLSRRQKTAWQGRYVDLRRTIRRNLDRGGELVTLRYRQRRPDRPRLVALLDVSGSMDRYSYFLLRFLHALQQHFRRIDSFVFSTELICITELLRQPSLPESLRQLAETPTPWSSGTRIGACLMTFLEHYGRRLLSRRTLVLILSDGLDTGDPALLAHALQAIRARCRRIIWLNPLMGMEGYAPIARGMQAALPYLDVFHPAHNLDSLLRLEQHLRHA</sequence>
<name>A0A1M6RAA2_9BACT</name>
<gene>
    <name evidence="2" type="ORF">SAMN04488087_0763</name>
</gene>
<dbReference type="EMBL" id="FRAU01000002">
    <property type="protein sequence ID" value="SHK29372.1"/>
    <property type="molecule type" value="Genomic_DNA"/>
</dbReference>
<organism evidence="2 3">
    <name type="scientific">Rhodothermus profundi</name>
    <dbReference type="NCBI Taxonomy" id="633813"/>
    <lineage>
        <taxon>Bacteria</taxon>
        <taxon>Pseudomonadati</taxon>
        <taxon>Rhodothermota</taxon>
        <taxon>Rhodothermia</taxon>
        <taxon>Rhodothermales</taxon>
        <taxon>Rhodothermaceae</taxon>
        <taxon>Rhodothermus</taxon>
    </lineage>
</organism>
<dbReference type="InterPro" id="IPR011195">
    <property type="entry name" value="UCP010256"/>
</dbReference>
<dbReference type="PANTHER" id="PTHR39338:SF6">
    <property type="entry name" value="BLL5662 PROTEIN"/>
    <property type="match status" value="1"/>
</dbReference>
<evidence type="ECO:0000313" key="3">
    <source>
        <dbReference type="Proteomes" id="UP000185812"/>
    </source>
</evidence>
<dbReference type="PANTHER" id="PTHR39338">
    <property type="entry name" value="BLL5662 PROTEIN-RELATED"/>
    <property type="match status" value="1"/>
</dbReference>
<dbReference type="InterPro" id="IPR008912">
    <property type="entry name" value="Uncharacterised_CoxE"/>
</dbReference>
<dbReference type="OrthoDB" id="9790469at2"/>
<dbReference type="SUPFAM" id="SSF53300">
    <property type="entry name" value="vWA-like"/>
    <property type="match status" value="1"/>
</dbReference>
<dbReference type="Gene3D" id="3.40.50.410">
    <property type="entry name" value="von Willebrand factor, type A domain"/>
    <property type="match status" value="1"/>
</dbReference>
<dbReference type="AlphaFoldDB" id="A0A1M6RAA2"/>
<dbReference type="CDD" id="cd00198">
    <property type="entry name" value="vWFA"/>
    <property type="match status" value="1"/>
</dbReference>
<dbReference type="PIRSF" id="PIRSF010256">
    <property type="entry name" value="CoxE_vWa"/>
    <property type="match status" value="1"/>
</dbReference>
<feature type="domain" description="VWFA" evidence="1">
    <location>
        <begin position="213"/>
        <end position="378"/>
    </location>
</feature>
<dbReference type="STRING" id="633813.SAMN04488087_0763"/>